<keyword evidence="3" id="KW-1185">Reference proteome</keyword>
<feature type="transmembrane region" description="Helical" evidence="1">
    <location>
        <begin position="75"/>
        <end position="94"/>
    </location>
</feature>
<feature type="transmembrane region" description="Helical" evidence="1">
    <location>
        <begin position="181"/>
        <end position="214"/>
    </location>
</feature>
<feature type="transmembrane region" description="Helical" evidence="1">
    <location>
        <begin position="101"/>
        <end position="119"/>
    </location>
</feature>
<feature type="transmembrane region" description="Helical" evidence="1">
    <location>
        <begin position="12"/>
        <end position="33"/>
    </location>
</feature>
<name>A0A1M4UP06_9ACTN</name>
<gene>
    <name evidence="2" type="ORF">SAMN02745225_01051</name>
</gene>
<dbReference type="OrthoDB" id="3752109at2"/>
<feature type="transmembrane region" description="Helical" evidence="1">
    <location>
        <begin position="448"/>
        <end position="474"/>
    </location>
</feature>
<dbReference type="Proteomes" id="UP000184295">
    <property type="component" value="Unassembled WGS sequence"/>
</dbReference>
<sequence>MAKTISTPSRVLSSPLVWIFTVDLAIYLIPLALGDPLIYGDNLNQNLPLRAMAGAILAKGHLPTWDKFNWAGEPLLAGFNAGVFFPLTWLFIFLPPSLAMSLNVALTFFLASTGVYLTVRQLGGSKTASVLSALVFTFTGQFASQSVHIDMIEGIAGSIWMLYFVLRFFKQQTISLRMREAAFFGISFSLVVLAGAPEAMIDGLIMCAVVSFVLLLSDRDKARTVALFATAGVLALLLSSIQWIPGLLFEALSNRAKTASNFFEAGPYSPYFLPTFISPFLFGNYGSLGVVSYFSSYNLAEISTYLPPIVTVVGATTLFSAKLGSISNELRRAFLAALAVAVVLALGTYLPPFEFIMAHVPLYNLQRLPSRNMYAVDLILTLSFGASFDKLASKALVGVPIKVKPRVLLALVSVISLLSATLALALLVSPLTLFRALDVPAPYPVQLGGLQVLVTVGATLSIIALVALVVSIYTDRVTLARDTFRIALFVTAFQIISYAGQTLIGQIPQSGPYGNHAEFTKYTPHLPGDERSVIFDPYLFYYSNLLKVGLPDLNYLQRQLSAQGYASLGIAGYNNVTNSKLQGSINPYILDSFGVRDLNITRLTSGSKYFLSRLPKPNNPTNGQPPITYVGSNLQAIAKTSGEKEETSSFYLGSPTVVTYVGIKVPLHTTASCIKGAEAIGVWGTQQLSQRVVEGGYVFFETPFVTQPAYEIRLQTCGKLETVNGSPYSKVVIDSGENLFELNGWLSHVVTPMLYSYTPGPNGLSIFTYRHPHRSLIMAPKGARITSVRQSLDGSITFDAVSKAAFTAVVSQAYTSGWKAYYSSAGKIHTLKVGQYRSLQTVTVPPGATTVTLSYTPPGLTTAETLFGVGLALTVALLFLSLTSRVDRLKPTMSEGGTPFQTTKT</sequence>
<proteinExistence type="predicted"/>
<evidence type="ECO:0000313" key="3">
    <source>
        <dbReference type="Proteomes" id="UP000184295"/>
    </source>
</evidence>
<dbReference type="STRING" id="1121881.SAMN02745225_01051"/>
<dbReference type="EMBL" id="FQUL01000011">
    <property type="protein sequence ID" value="SHE58387.1"/>
    <property type="molecule type" value="Genomic_DNA"/>
</dbReference>
<feature type="transmembrane region" description="Helical" evidence="1">
    <location>
        <begin position="151"/>
        <end position="169"/>
    </location>
</feature>
<organism evidence="2 3">
    <name type="scientific">Ferrithrix thermotolerans DSM 19514</name>
    <dbReference type="NCBI Taxonomy" id="1121881"/>
    <lineage>
        <taxon>Bacteria</taxon>
        <taxon>Bacillati</taxon>
        <taxon>Actinomycetota</taxon>
        <taxon>Acidimicrobiia</taxon>
        <taxon>Acidimicrobiales</taxon>
        <taxon>Acidimicrobiaceae</taxon>
        <taxon>Ferrithrix</taxon>
    </lineage>
</organism>
<feature type="transmembrane region" description="Helical" evidence="1">
    <location>
        <begin position="371"/>
        <end position="388"/>
    </location>
</feature>
<feature type="transmembrane region" description="Helical" evidence="1">
    <location>
        <begin position="226"/>
        <end position="249"/>
    </location>
</feature>
<feature type="transmembrane region" description="Helical" evidence="1">
    <location>
        <begin position="270"/>
        <end position="296"/>
    </location>
</feature>
<protein>
    <recommendedName>
        <fullName evidence="4">Membrane protein YfhO</fullName>
    </recommendedName>
</protein>
<accession>A0A1M4UP06</accession>
<keyword evidence="1" id="KW-0472">Membrane</keyword>
<dbReference type="AlphaFoldDB" id="A0A1M4UP06"/>
<feature type="transmembrane region" description="Helical" evidence="1">
    <location>
        <begin position="333"/>
        <end position="351"/>
    </location>
</feature>
<feature type="transmembrane region" description="Helical" evidence="1">
    <location>
        <begin position="408"/>
        <end position="428"/>
    </location>
</feature>
<dbReference type="RefSeq" id="WP_072789590.1">
    <property type="nucleotide sequence ID" value="NZ_FQUL01000011.1"/>
</dbReference>
<reference evidence="3" key="1">
    <citation type="submission" date="2016-11" db="EMBL/GenBank/DDBJ databases">
        <authorList>
            <person name="Varghese N."/>
            <person name="Submissions S."/>
        </authorList>
    </citation>
    <scope>NUCLEOTIDE SEQUENCE [LARGE SCALE GENOMIC DNA]</scope>
    <source>
        <strain evidence="3">DSM 19514</strain>
    </source>
</reference>
<evidence type="ECO:0000256" key="1">
    <source>
        <dbReference type="SAM" id="Phobius"/>
    </source>
</evidence>
<evidence type="ECO:0008006" key="4">
    <source>
        <dbReference type="Google" id="ProtNLM"/>
    </source>
</evidence>
<feature type="transmembrane region" description="Helical" evidence="1">
    <location>
        <begin position="486"/>
        <end position="504"/>
    </location>
</feature>
<feature type="transmembrane region" description="Helical" evidence="1">
    <location>
        <begin position="865"/>
        <end position="883"/>
    </location>
</feature>
<evidence type="ECO:0000313" key="2">
    <source>
        <dbReference type="EMBL" id="SHE58387.1"/>
    </source>
</evidence>
<keyword evidence="1" id="KW-1133">Transmembrane helix</keyword>
<feature type="transmembrane region" description="Helical" evidence="1">
    <location>
        <begin position="302"/>
        <end position="321"/>
    </location>
</feature>
<keyword evidence="1" id="KW-0812">Transmembrane</keyword>